<accession>A0A0P9EUE1</accession>
<organism evidence="4 5">
    <name type="scientific">Kouleothrix aurantiaca</name>
    <dbReference type="NCBI Taxonomy" id="186479"/>
    <lineage>
        <taxon>Bacteria</taxon>
        <taxon>Bacillati</taxon>
        <taxon>Chloroflexota</taxon>
        <taxon>Chloroflexia</taxon>
        <taxon>Chloroflexales</taxon>
        <taxon>Roseiflexineae</taxon>
        <taxon>Roseiflexaceae</taxon>
        <taxon>Kouleothrix</taxon>
    </lineage>
</organism>
<evidence type="ECO:0000256" key="2">
    <source>
        <dbReference type="ARBA" id="ARBA00022857"/>
    </source>
</evidence>
<name>A0A0P9EUE1_9CHLR</name>
<dbReference type="AlphaFoldDB" id="A0A0P9EUE1"/>
<reference evidence="4 5" key="1">
    <citation type="submission" date="2015-09" db="EMBL/GenBank/DDBJ databases">
        <title>Draft genome sequence of Kouleothrix aurantiaca JCM 19913.</title>
        <authorList>
            <person name="Hemp J."/>
        </authorList>
    </citation>
    <scope>NUCLEOTIDE SEQUENCE [LARGE SCALE GENOMIC DNA]</scope>
    <source>
        <strain evidence="4 5">COM-B</strain>
    </source>
</reference>
<dbReference type="InterPro" id="IPR036291">
    <property type="entry name" value="NAD(P)-bd_dom_sf"/>
</dbReference>
<dbReference type="EMBL" id="LJCR01003193">
    <property type="protein sequence ID" value="KPV47831.1"/>
    <property type="molecule type" value="Genomic_DNA"/>
</dbReference>
<dbReference type="Proteomes" id="UP000050509">
    <property type="component" value="Unassembled WGS sequence"/>
</dbReference>
<keyword evidence="2" id="KW-0521">NADP</keyword>
<sequence length="185" mass="20217">IEDIDWDARVEAMQINLFGTVLMTRAVIPHFRPRGYGKIINLSGGGATAPLPRFSAYAASKSAVVRLTETFAHELRDAHVDVNAIAPGALNTRLLDEVLAAGPEHVGDDFYARSLKQRDQGGAPLEKGAALATFLASAASDGITGRLLSAVWDDWATLPERREHLEATDIYTLRRIVPEDRGQQW</sequence>
<dbReference type="SUPFAM" id="SSF51735">
    <property type="entry name" value="NAD(P)-binding Rossmann-fold domains"/>
    <property type="match status" value="1"/>
</dbReference>
<evidence type="ECO:0000256" key="1">
    <source>
        <dbReference type="ARBA" id="ARBA00006484"/>
    </source>
</evidence>
<keyword evidence="3" id="KW-0560">Oxidoreductase</keyword>
<comment type="caution">
    <text evidence="4">The sequence shown here is derived from an EMBL/GenBank/DDBJ whole genome shotgun (WGS) entry which is preliminary data.</text>
</comment>
<comment type="similarity">
    <text evidence="1">Belongs to the short-chain dehydrogenases/reductases (SDR) family.</text>
</comment>
<evidence type="ECO:0000256" key="3">
    <source>
        <dbReference type="ARBA" id="ARBA00023002"/>
    </source>
</evidence>
<dbReference type="PANTHER" id="PTHR43391">
    <property type="entry name" value="RETINOL DEHYDROGENASE-RELATED"/>
    <property type="match status" value="1"/>
</dbReference>
<evidence type="ECO:0000313" key="5">
    <source>
        <dbReference type="Proteomes" id="UP000050509"/>
    </source>
</evidence>
<keyword evidence="5" id="KW-1185">Reference proteome</keyword>
<gene>
    <name evidence="4" type="ORF">SE17_41320</name>
</gene>
<proteinExistence type="inferred from homology"/>
<evidence type="ECO:0000313" key="4">
    <source>
        <dbReference type="EMBL" id="KPV47831.1"/>
    </source>
</evidence>
<feature type="non-terminal residue" evidence="4">
    <location>
        <position position="1"/>
    </location>
</feature>
<dbReference type="GO" id="GO:0016491">
    <property type="term" value="F:oxidoreductase activity"/>
    <property type="evidence" value="ECO:0007669"/>
    <property type="project" value="UniProtKB-KW"/>
</dbReference>
<dbReference type="Pfam" id="PF13561">
    <property type="entry name" value="adh_short_C2"/>
    <property type="match status" value="1"/>
</dbReference>
<dbReference type="CDD" id="cd05233">
    <property type="entry name" value="SDR_c"/>
    <property type="match status" value="1"/>
</dbReference>
<dbReference type="Gene3D" id="3.40.50.720">
    <property type="entry name" value="NAD(P)-binding Rossmann-like Domain"/>
    <property type="match status" value="1"/>
</dbReference>
<dbReference type="PANTHER" id="PTHR43391:SF14">
    <property type="entry name" value="DEHYDROGENASE_REDUCTASE SDR FAMILY PROTEIN 7-LIKE"/>
    <property type="match status" value="1"/>
</dbReference>
<protein>
    <submittedName>
        <fullName evidence="4">Dehydrogenase</fullName>
    </submittedName>
</protein>
<dbReference type="PRINTS" id="PR00081">
    <property type="entry name" value="GDHRDH"/>
</dbReference>
<dbReference type="InterPro" id="IPR002347">
    <property type="entry name" value="SDR_fam"/>
</dbReference>